<keyword evidence="6 9" id="KW-0720">Serine protease</keyword>
<dbReference type="SUPFAM" id="SSF49785">
    <property type="entry name" value="Galactose-binding domain-like"/>
    <property type="match status" value="1"/>
</dbReference>
<dbReference type="PRINTS" id="PR00723">
    <property type="entry name" value="SUBTILISIN"/>
</dbReference>
<dbReference type="PROSITE" id="PS00138">
    <property type="entry name" value="SUBTILASE_SER"/>
    <property type="match status" value="1"/>
</dbReference>
<evidence type="ECO:0000256" key="4">
    <source>
        <dbReference type="ARBA" id="ARBA00022729"/>
    </source>
</evidence>
<dbReference type="EMBL" id="JTDF01003809">
    <property type="protein sequence ID" value="KAF8567472.1"/>
    <property type="molecule type" value="Genomic_DNA"/>
</dbReference>
<dbReference type="Pfam" id="PF01483">
    <property type="entry name" value="P_proprotein"/>
    <property type="match status" value="1"/>
</dbReference>
<evidence type="ECO:0000256" key="1">
    <source>
        <dbReference type="ARBA" id="ARBA00005325"/>
    </source>
</evidence>
<evidence type="ECO:0000313" key="11">
    <source>
        <dbReference type="EMBL" id="KAF8567472.1"/>
    </source>
</evidence>
<feature type="domain" description="P/Homo B" evidence="10">
    <location>
        <begin position="404"/>
        <end position="549"/>
    </location>
</feature>
<comment type="similarity">
    <text evidence="1">Belongs to the peptidase S8 family. Furin subfamily.</text>
</comment>
<keyword evidence="4" id="KW-0732">Signal</keyword>
<dbReference type="CDD" id="cd04059">
    <property type="entry name" value="Peptidases_S8_Protein_convertases_Kexins_Furin-like"/>
    <property type="match status" value="1"/>
</dbReference>
<dbReference type="PROSITE" id="PS51829">
    <property type="entry name" value="P_HOMO_B"/>
    <property type="match status" value="1"/>
</dbReference>
<keyword evidence="5 9" id="KW-0378">Hydrolase</keyword>
<dbReference type="InterPro" id="IPR022398">
    <property type="entry name" value="Peptidase_S8_His-AS"/>
</dbReference>
<protein>
    <recommendedName>
        <fullName evidence="10">P/Homo B domain-containing protein</fullName>
    </recommendedName>
</protein>
<sequence length="616" mass="66695">MPIISSSIDLKPPYPLRQSLLNDGTRGSELIGYDLNVYPVYALGVSGKDVNALILDDALDTEHFDLKDNFNPDISVNLNEEDVSLRGPNRFMGEDDRHGTQCAGLLAAVANNDYCSHGVAYKAKVGIVRMLAGLVTDILEATSIGHMREVVDIYVASWGPKDDGQTMDKPRTHAYTSLQRSNGMGRKGKGSLFIIASGNGGHLGDHCGADGFVGSPFVIAVTALDSKGVKAIYSESCASIRFAVPVGSPQIFGGPQADILPSTSGNNECMLSFVGTSAAAPLAAGCMALLLEIRPELSARDVENILPWSARIPNPTDTDWLVNGAGVLYNPHTGYGLLDCSMLLDLGRSWAKLEPSCVATEKVGTAMPETWGLYQDAIPGDKTFQHIKHLNDVRDFQSELRDLVTNGTANKMLVKRNNSAQFTLMVKTASDISKSSQIAFSCLVEVVEKVVVTMQWKHICRGSMSIWLKSPSGTKVTLLGKRPNDTYAGEGDMQFTSVANWGELVDGDWVIGVDNDAICGNHILNGNQRDDLMGVVVFAEINFVGTTKKESAFEVNEELIAPLRTAVSHQAAEKGVGHPLSAEEVKSTFEQQRWIALNRSIESVKVCFSWPYISYL</sequence>
<evidence type="ECO:0000256" key="5">
    <source>
        <dbReference type="ARBA" id="ARBA00022801"/>
    </source>
</evidence>
<dbReference type="GO" id="GO:0000139">
    <property type="term" value="C:Golgi membrane"/>
    <property type="evidence" value="ECO:0007669"/>
    <property type="project" value="TreeGrafter"/>
</dbReference>
<reference evidence="11 12" key="1">
    <citation type="submission" date="2019-07" db="EMBL/GenBank/DDBJ databases">
        <title>Annotation for the trematode Paragonimus westermani.</title>
        <authorList>
            <person name="Choi Y.-J."/>
        </authorList>
    </citation>
    <scope>NUCLEOTIDE SEQUENCE [LARGE SCALE GENOMIC DNA]</scope>
    <source>
        <strain evidence="11">180907_Pwestermani</strain>
    </source>
</reference>
<accession>A0A8T0DJK2</accession>
<dbReference type="OrthoDB" id="300641at2759"/>
<dbReference type="InterPro" id="IPR023828">
    <property type="entry name" value="Peptidase_S8_Ser-AS"/>
</dbReference>
<name>A0A8T0DJK2_9TREM</name>
<dbReference type="PROSITE" id="PS51892">
    <property type="entry name" value="SUBTILASE"/>
    <property type="match status" value="1"/>
</dbReference>
<evidence type="ECO:0000256" key="2">
    <source>
        <dbReference type="ARBA" id="ARBA00022670"/>
    </source>
</evidence>
<dbReference type="PANTHER" id="PTHR42884">
    <property type="entry name" value="PROPROTEIN CONVERTASE SUBTILISIN/KEXIN-RELATED"/>
    <property type="match status" value="1"/>
</dbReference>
<feature type="active site" description="Charge relay system" evidence="8 9">
    <location>
        <position position="277"/>
    </location>
</feature>
<keyword evidence="7" id="KW-0106">Calcium</keyword>
<dbReference type="InterPro" id="IPR008979">
    <property type="entry name" value="Galactose-bd-like_sf"/>
</dbReference>
<dbReference type="PROSITE" id="PS00137">
    <property type="entry name" value="SUBTILASE_HIS"/>
    <property type="match status" value="1"/>
</dbReference>
<evidence type="ECO:0000256" key="9">
    <source>
        <dbReference type="PROSITE-ProRule" id="PRU01240"/>
    </source>
</evidence>
<dbReference type="InterPro" id="IPR000209">
    <property type="entry name" value="Peptidase_S8/S53_dom"/>
</dbReference>
<dbReference type="Gene3D" id="2.60.120.260">
    <property type="entry name" value="Galactose-binding domain-like"/>
    <property type="match status" value="1"/>
</dbReference>
<proteinExistence type="inferred from homology"/>
<dbReference type="InterPro" id="IPR034182">
    <property type="entry name" value="Kexin/furin"/>
</dbReference>
<dbReference type="InterPro" id="IPR036852">
    <property type="entry name" value="Peptidase_S8/S53_dom_sf"/>
</dbReference>
<dbReference type="GO" id="GO:0005802">
    <property type="term" value="C:trans-Golgi network"/>
    <property type="evidence" value="ECO:0007669"/>
    <property type="project" value="TreeGrafter"/>
</dbReference>
<evidence type="ECO:0000256" key="7">
    <source>
        <dbReference type="ARBA" id="ARBA00022837"/>
    </source>
</evidence>
<dbReference type="InterPro" id="IPR015500">
    <property type="entry name" value="Peptidase_S8_subtilisin-rel"/>
</dbReference>
<evidence type="ECO:0000313" key="12">
    <source>
        <dbReference type="Proteomes" id="UP000699462"/>
    </source>
</evidence>
<evidence type="ECO:0000256" key="8">
    <source>
        <dbReference type="PIRSR" id="PIRSR615500-1"/>
    </source>
</evidence>
<dbReference type="GO" id="GO:0016485">
    <property type="term" value="P:protein processing"/>
    <property type="evidence" value="ECO:0007669"/>
    <property type="project" value="TreeGrafter"/>
</dbReference>
<dbReference type="InterPro" id="IPR002884">
    <property type="entry name" value="P_dom"/>
</dbReference>
<evidence type="ECO:0000256" key="3">
    <source>
        <dbReference type="ARBA" id="ARBA00022685"/>
    </source>
</evidence>
<evidence type="ECO:0000259" key="10">
    <source>
        <dbReference type="PROSITE" id="PS51829"/>
    </source>
</evidence>
<gene>
    <name evidence="11" type="ORF">P879_03370</name>
</gene>
<keyword evidence="2 9" id="KW-0645">Protease</keyword>
<organism evidence="11 12">
    <name type="scientific">Paragonimus westermani</name>
    <dbReference type="NCBI Taxonomy" id="34504"/>
    <lineage>
        <taxon>Eukaryota</taxon>
        <taxon>Metazoa</taxon>
        <taxon>Spiralia</taxon>
        <taxon>Lophotrochozoa</taxon>
        <taxon>Platyhelminthes</taxon>
        <taxon>Trematoda</taxon>
        <taxon>Digenea</taxon>
        <taxon>Plagiorchiida</taxon>
        <taxon>Troglotremata</taxon>
        <taxon>Troglotrematidae</taxon>
        <taxon>Paragonimus</taxon>
    </lineage>
</organism>
<dbReference type="SUPFAM" id="SSF52743">
    <property type="entry name" value="Subtilisin-like"/>
    <property type="match status" value="1"/>
</dbReference>
<feature type="active site" description="Charge relay system" evidence="8 9">
    <location>
        <position position="98"/>
    </location>
</feature>
<evidence type="ECO:0000256" key="6">
    <source>
        <dbReference type="ARBA" id="ARBA00022825"/>
    </source>
</evidence>
<dbReference type="PANTHER" id="PTHR42884:SF14">
    <property type="entry name" value="NEUROENDOCRINE CONVERTASE 1"/>
    <property type="match status" value="1"/>
</dbReference>
<keyword evidence="3" id="KW-0165">Cleavage on pair of basic residues</keyword>
<dbReference type="Gene3D" id="3.40.50.200">
    <property type="entry name" value="Peptidase S8/S53 domain"/>
    <property type="match status" value="1"/>
</dbReference>
<dbReference type="Proteomes" id="UP000699462">
    <property type="component" value="Unassembled WGS sequence"/>
</dbReference>
<feature type="active site" description="Charge relay system" evidence="8 9">
    <location>
        <position position="56"/>
    </location>
</feature>
<dbReference type="Pfam" id="PF00082">
    <property type="entry name" value="Peptidase_S8"/>
    <property type="match status" value="1"/>
</dbReference>
<dbReference type="AlphaFoldDB" id="A0A8T0DJK2"/>
<comment type="caution">
    <text evidence="11">The sequence shown here is derived from an EMBL/GenBank/DDBJ whole genome shotgun (WGS) entry which is preliminary data.</text>
</comment>
<dbReference type="GO" id="GO:0004252">
    <property type="term" value="F:serine-type endopeptidase activity"/>
    <property type="evidence" value="ECO:0007669"/>
    <property type="project" value="UniProtKB-UniRule"/>
</dbReference>
<keyword evidence="12" id="KW-1185">Reference proteome</keyword>